<dbReference type="Pfam" id="PF05800">
    <property type="entry name" value="GvpO"/>
    <property type="match status" value="1"/>
</dbReference>
<dbReference type="EMBL" id="JAVRET010000011">
    <property type="protein sequence ID" value="MDT0408802.1"/>
    <property type="molecule type" value="Genomic_DNA"/>
</dbReference>
<dbReference type="InterPro" id="IPR008634">
    <property type="entry name" value="Gas-vesicle_GvpO"/>
</dbReference>
<comment type="caution">
    <text evidence="2">The sequence shown here is derived from an EMBL/GenBank/DDBJ whole genome shotgun (WGS) entry which is preliminary data.</text>
</comment>
<dbReference type="Proteomes" id="UP001183610">
    <property type="component" value="Unassembled WGS sequence"/>
</dbReference>
<feature type="region of interest" description="Disordered" evidence="1">
    <location>
        <begin position="1"/>
        <end position="105"/>
    </location>
</feature>
<evidence type="ECO:0000313" key="2">
    <source>
        <dbReference type="EMBL" id="MDT0408802.1"/>
    </source>
</evidence>
<gene>
    <name evidence="2" type="primary">gvpO</name>
    <name evidence="2" type="ORF">RM698_07005</name>
</gene>
<proteinExistence type="predicted"/>
<organism evidence="2 3">
    <name type="scientific">Streptomyces evansiae</name>
    <dbReference type="NCBI Taxonomy" id="3075535"/>
    <lineage>
        <taxon>Bacteria</taxon>
        <taxon>Bacillati</taxon>
        <taxon>Actinomycetota</taxon>
        <taxon>Actinomycetes</taxon>
        <taxon>Kitasatosporales</taxon>
        <taxon>Streptomycetaceae</taxon>
        <taxon>Streptomyces</taxon>
    </lineage>
</organism>
<reference evidence="3" key="1">
    <citation type="submission" date="2023-07" db="EMBL/GenBank/DDBJ databases">
        <title>30 novel species of actinomycetes from the DSMZ collection.</title>
        <authorList>
            <person name="Nouioui I."/>
        </authorList>
    </citation>
    <scope>NUCLEOTIDE SEQUENCE [LARGE SCALE GENOMIC DNA]</scope>
    <source>
        <strain evidence="3">DSM 41979</strain>
    </source>
</reference>
<feature type="compositionally biased region" description="Low complexity" evidence="1">
    <location>
        <begin position="30"/>
        <end position="64"/>
    </location>
</feature>
<protein>
    <submittedName>
        <fullName evidence="2">Gas vesicle protein GvpO</fullName>
    </submittedName>
</protein>
<feature type="compositionally biased region" description="Polar residues" evidence="1">
    <location>
        <begin position="18"/>
        <end position="29"/>
    </location>
</feature>
<keyword evidence="3" id="KW-1185">Reference proteome</keyword>
<name>A0ABU2QXG4_9ACTN</name>
<accession>A0ABU2QXG4</accession>
<feature type="compositionally biased region" description="Basic and acidic residues" evidence="1">
    <location>
        <begin position="69"/>
        <end position="87"/>
    </location>
</feature>
<sequence length="182" mass="19401">MAEARGTRRATRSGGAKSTGSSRPKTASGTSRPKSTAKSTAKTTAKSPPKGTAKGTAKSTAATTRPRKRAAERAERPKAAEESRAPRSGETSGQTPAAASRLREIATDAAEELAALIGHEAEGVSAVRRGEAGWRVEVDVVEVLRIPDTTSLLATYEMTLDEEGHLVEYRRLRRFRRGWADG</sequence>
<evidence type="ECO:0000313" key="3">
    <source>
        <dbReference type="Proteomes" id="UP001183610"/>
    </source>
</evidence>
<evidence type="ECO:0000256" key="1">
    <source>
        <dbReference type="SAM" id="MobiDB-lite"/>
    </source>
</evidence>